<dbReference type="HOGENOM" id="CLU_135595_0_0_3"/>
<sequence length="152" mass="16559">MPDPITTLTASAITTLAFQELIKSGAGELGKKFTGQVIAKIEELRQKIVNKLRGKDKKLDQALLEAQKGDPQAIATVSQHLDQEMKDAAFAQELRTLAQQIQQDIDIQQGAGSEVWNVIGKAEKNEFIDNKAPIIKDSSGTVTINYGMPPQS</sequence>
<accession>E0UKE3</accession>
<dbReference type="AlphaFoldDB" id="E0UKE3"/>
<evidence type="ECO:0000313" key="1">
    <source>
        <dbReference type="EMBL" id="ADN17024.1"/>
    </source>
</evidence>
<dbReference type="Proteomes" id="UP000008206">
    <property type="component" value="Chromosome"/>
</dbReference>
<keyword evidence="2" id="KW-1185">Reference proteome</keyword>
<reference evidence="2" key="1">
    <citation type="journal article" date="2011" name="MBio">
        <title>Novel metabolic attributes of the genus Cyanothece, comprising a group of unicellular nitrogen-fixing Cyanobacteria.</title>
        <authorList>
            <person name="Bandyopadhyay A."/>
            <person name="Elvitigala T."/>
            <person name="Welsh E."/>
            <person name="Stockel J."/>
            <person name="Liberton M."/>
            <person name="Min H."/>
            <person name="Sherman L.A."/>
            <person name="Pakrasi H.B."/>
        </authorList>
    </citation>
    <scope>NUCLEOTIDE SEQUENCE [LARGE SCALE GENOMIC DNA]</scope>
    <source>
        <strain evidence="2">PCC 7822</strain>
    </source>
</reference>
<dbReference type="OrthoDB" id="532849at2"/>
<name>E0UKE3_GLOV7</name>
<organism evidence="1 2">
    <name type="scientific">Gloeothece verrucosa (strain PCC 7822)</name>
    <name type="common">Cyanothece sp. (strain PCC 7822)</name>
    <dbReference type="NCBI Taxonomy" id="497965"/>
    <lineage>
        <taxon>Bacteria</taxon>
        <taxon>Bacillati</taxon>
        <taxon>Cyanobacteriota</taxon>
        <taxon>Cyanophyceae</taxon>
        <taxon>Oscillatoriophycideae</taxon>
        <taxon>Chroococcales</taxon>
        <taxon>Aphanothecaceae</taxon>
        <taxon>Gloeothece</taxon>
        <taxon>Gloeothece verrucosa</taxon>
    </lineage>
</organism>
<gene>
    <name evidence="1" type="ordered locus">Cyan7822_5140</name>
</gene>
<dbReference type="KEGG" id="cyj:Cyan7822_5140"/>
<protein>
    <submittedName>
        <fullName evidence="1">Uncharacterized protein</fullName>
    </submittedName>
</protein>
<dbReference type="EMBL" id="CP002198">
    <property type="protein sequence ID" value="ADN17024.1"/>
    <property type="molecule type" value="Genomic_DNA"/>
</dbReference>
<evidence type="ECO:0000313" key="2">
    <source>
        <dbReference type="Proteomes" id="UP000008206"/>
    </source>
</evidence>
<dbReference type="eggNOG" id="ENOG5030I3H">
    <property type="taxonomic scope" value="Bacteria"/>
</dbReference>
<dbReference type="STRING" id="497965.Cyan7822_5140"/>
<dbReference type="RefSeq" id="WP_013325062.1">
    <property type="nucleotide sequence ID" value="NC_014501.1"/>
</dbReference>
<proteinExistence type="predicted"/>